<evidence type="ECO:0000256" key="6">
    <source>
        <dbReference type="SAM" id="MobiDB-lite"/>
    </source>
</evidence>
<dbReference type="InterPro" id="IPR027417">
    <property type="entry name" value="P-loop_NTPase"/>
</dbReference>
<dbReference type="GO" id="GO:0005737">
    <property type="term" value="C:cytoplasm"/>
    <property type="evidence" value="ECO:0007669"/>
    <property type="project" value="TreeGrafter"/>
</dbReference>
<dbReference type="AlphaFoldDB" id="A1CVI5"/>
<evidence type="ECO:0000256" key="2">
    <source>
        <dbReference type="ARBA" id="ARBA00022741"/>
    </source>
</evidence>
<evidence type="ECO:0000256" key="3">
    <source>
        <dbReference type="ARBA" id="ARBA00022840"/>
    </source>
</evidence>
<comment type="catalytic activity">
    <reaction evidence="4">
        <text>Couples ATP hydrolysis with the unwinding of duplex DNA by translocating in the 3'-5' direction.</text>
        <dbReference type="EC" id="5.6.2.4"/>
    </reaction>
</comment>
<keyword evidence="3" id="KW-0067">ATP-binding</keyword>
<dbReference type="InterPro" id="IPR001650">
    <property type="entry name" value="Helicase_C-like"/>
</dbReference>
<dbReference type="GO" id="GO:0043138">
    <property type="term" value="F:3'-5' DNA helicase activity"/>
    <property type="evidence" value="ECO:0007669"/>
    <property type="project" value="UniProtKB-EC"/>
</dbReference>
<evidence type="ECO:0000256" key="1">
    <source>
        <dbReference type="ARBA" id="ARBA00005446"/>
    </source>
</evidence>
<dbReference type="eggNOG" id="KOG0353">
    <property type="taxonomic scope" value="Eukaryota"/>
</dbReference>
<proteinExistence type="inferred from homology"/>
<dbReference type="Pfam" id="PF00270">
    <property type="entry name" value="DEAD"/>
    <property type="match status" value="1"/>
</dbReference>
<dbReference type="GO" id="GO:0000724">
    <property type="term" value="P:double-strand break repair via homologous recombination"/>
    <property type="evidence" value="ECO:0007669"/>
    <property type="project" value="TreeGrafter"/>
</dbReference>
<dbReference type="KEGG" id="nfi:NFIA_101210"/>
<dbReference type="Proteomes" id="UP000006702">
    <property type="component" value="Unassembled WGS sequence"/>
</dbReference>
<dbReference type="EC" id="5.6.2.4" evidence="5"/>
<dbReference type="SMART" id="SM00490">
    <property type="entry name" value="HELICc"/>
    <property type="match status" value="1"/>
</dbReference>
<evidence type="ECO:0000256" key="5">
    <source>
        <dbReference type="ARBA" id="ARBA00034808"/>
    </source>
</evidence>
<dbReference type="GO" id="GO:0005524">
    <property type="term" value="F:ATP binding"/>
    <property type="evidence" value="ECO:0007669"/>
    <property type="project" value="UniProtKB-KW"/>
</dbReference>
<sequence length="707" mass="78908">MTRRCQELGISCVPWESRRPPDAASIVLVTPESAVSPDFQTFLNRLRWTRRLDWIVINECHVVLNNQRDFRPQMAQLGRLVQARTQMVWLTATLPPSMEVELCWRMKYDRAAVTIYWARTSRPNVAYWVWRPPIPGVGRGPYQWIESEAVVAFIQDRIQRAAGGKVIIYANIIGQVTAMARVLGCEAYYSEQLDKAGVLARFMGASPVIAATSALGMGVDIPNIRSIIHIRTPRTLLDYAQESGRAGQDGQRSEAIIIQPAGWDAPAPWMEGVAPEDQEQVAEYMGVVEGIGCRRVVLDEYLDGVVDGYQRRHCQDADAREQACDGCDPDWEGPEVDLGESGSMPARDAAREALFEAGSMTVREAVREAPFEPGSMLAREALFKSGSMPARQAAREALIEAGRMTVREAAREAPFEAGSMLAREAPFEPGSMLAREAPFKPGSMLAREAPFKPGSMPAREAPFKPGSMTVRQAAREAPFEAGSIPAREAPFEPGSQLPCEPASPTPSNNSFCSQPSISMAVWHTQQVQAQQWAAMDIQQQQHWTQQGLDEEMAQAECMQWRDQCYICAIQGGDSGHELYACHQPHSQAARAWMICVRRQVQYAPYSACYSCGMPQSICHGWEPGHACEYRGFLIPMVAMMLFGPWQGQIEPVWQRRLQGIGVDGQDEAQVVQFLGQAHPNHEGHNQLFTSFCWLRRLCQEIEVNQHW</sequence>
<reference evidence="10" key="1">
    <citation type="journal article" date="2008" name="PLoS Genet.">
        <title>Genomic islands in the pathogenic filamentous fungus Aspergillus fumigatus.</title>
        <authorList>
            <person name="Fedorova N.D."/>
            <person name="Khaldi N."/>
            <person name="Joardar V.S."/>
            <person name="Maiti R."/>
            <person name="Amedeo P."/>
            <person name="Anderson M.J."/>
            <person name="Crabtree J."/>
            <person name="Silva J.C."/>
            <person name="Badger J.H."/>
            <person name="Albarraq A."/>
            <person name="Angiuoli S."/>
            <person name="Bussey H."/>
            <person name="Bowyer P."/>
            <person name="Cotty P.J."/>
            <person name="Dyer P.S."/>
            <person name="Egan A."/>
            <person name="Galens K."/>
            <person name="Fraser-Liggett C.M."/>
            <person name="Haas B.J."/>
            <person name="Inman J.M."/>
            <person name="Kent R."/>
            <person name="Lemieux S."/>
            <person name="Malavazi I."/>
            <person name="Orvis J."/>
            <person name="Roemer T."/>
            <person name="Ronning C.M."/>
            <person name="Sundaram J.P."/>
            <person name="Sutton G."/>
            <person name="Turner G."/>
            <person name="Venter J.C."/>
            <person name="White O.R."/>
            <person name="Whitty B.R."/>
            <person name="Youngman P."/>
            <person name="Wolfe K.H."/>
            <person name="Goldman G.H."/>
            <person name="Wortman J.R."/>
            <person name="Jiang B."/>
            <person name="Denning D.W."/>
            <person name="Nierman W.C."/>
        </authorList>
    </citation>
    <scope>NUCLEOTIDE SEQUENCE [LARGE SCALE GENOMIC DNA]</scope>
    <source>
        <strain evidence="10">ATCC 1020 / DSM 3700 / CBS 544.65 / FGSC A1164 / JCM 1740 / NRRL 181 / WB 181</strain>
    </source>
</reference>
<dbReference type="PROSITE" id="PS51194">
    <property type="entry name" value="HELICASE_CTER"/>
    <property type="match status" value="1"/>
</dbReference>
<dbReference type="RefSeq" id="XP_001266534.1">
    <property type="nucleotide sequence ID" value="XM_001266533.1"/>
</dbReference>
<organism evidence="9 10">
    <name type="scientific">Neosartorya fischeri (strain ATCC 1020 / DSM 3700 / CBS 544.65 / FGSC A1164 / JCM 1740 / NRRL 181 / WB 181)</name>
    <name type="common">Aspergillus fischerianus</name>
    <dbReference type="NCBI Taxonomy" id="331117"/>
    <lineage>
        <taxon>Eukaryota</taxon>
        <taxon>Fungi</taxon>
        <taxon>Dikarya</taxon>
        <taxon>Ascomycota</taxon>
        <taxon>Pezizomycotina</taxon>
        <taxon>Eurotiomycetes</taxon>
        <taxon>Eurotiomycetidae</taxon>
        <taxon>Eurotiales</taxon>
        <taxon>Aspergillaceae</taxon>
        <taxon>Aspergillus</taxon>
        <taxon>Aspergillus subgen. Fumigati</taxon>
    </lineage>
</organism>
<dbReference type="GO" id="GO:0009378">
    <property type="term" value="F:four-way junction helicase activity"/>
    <property type="evidence" value="ECO:0007669"/>
    <property type="project" value="TreeGrafter"/>
</dbReference>
<comment type="similarity">
    <text evidence="1">Belongs to the helicase family. RecQ subfamily.</text>
</comment>
<evidence type="ECO:0000313" key="9">
    <source>
        <dbReference type="EMBL" id="EAW24637.1"/>
    </source>
</evidence>
<dbReference type="GO" id="GO:0005694">
    <property type="term" value="C:chromosome"/>
    <property type="evidence" value="ECO:0007669"/>
    <property type="project" value="TreeGrafter"/>
</dbReference>
<feature type="domain" description="Helicase ATP-binding" evidence="7">
    <location>
        <begin position="1"/>
        <end position="112"/>
    </location>
</feature>
<dbReference type="PROSITE" id="PS51192">
    <property type="entry name" value="HELICASE_ATP_BIND_1"/>
    <property type="match status" value="1"/>
</dbReference>
<dbReference type="PANTHER" id="PTHR13710">
    <property type="entry name" value="DNA HELICASE RECQ FAMILY MEMBER"/>
    <property type="match status" value="1"/>
</dbReference>
<name>A1CVI5_NEOFI</name>
<evidence type="ECO:0000259" key="8">
    <source>
        <dbReference type="PROSITE" id="PS51194"/>
    </source>
</evidence>
<dbReference type="EMBL" id="DS027685">
    <property type="protein sequence ID" value="EAW24637.1"/>
    <property type="molecule type" value="Genomic_DNA"/>
</dbReference>
<gene>
    <name evidence="9" type="ORF">NFIA_101210</name>
</gene>
<evidence type="ECO:0000259" key="7">
    <source>
        <dbReference type="PROSITE" id="PS51192"/>
    </source>
</evidence>
<dbReference type="SUPFAM" id="SSF52540">
    <property type="entry name" value="P-loop containing nucleoside triphosphate hydrolases"/>
    <property type="match status" value="1"/>
</dbReference>
<keyword evidence="9" id="KW-0347">Helicase</keyword>
<dbReference type="GO" id="GO:0003676">
    <property type="term" value="F:nucleic acid binding"/>
    <property type="evidence" value="ECO:0007669"/>
    <property type="project" value="InterPro"/>
</dbReference>
<protein>
    <recommendedName>
        <fullName evidence="5">DNA 3'-5' helicase</fullName>
        <ecNumber evidence="5">5.6.2.4</ecNumber>
    </recommendedName>
</protein>
<keyword evidence="9" id="KW-0378">Hydrolase</keyword>
<dbReference type="OrthoDB" id="5153301at2759"/>
<keyword evidence="10" id="KW-1185">Reference proteome</keyword>
<feature type="domain" description="Helicase C-terminal" evidence="8">
    <location>
        <begin position="146"/>
        <end position="306"/>
    </location>
</feature>
<dbReference type="HOGENOM" id="CLU_014018_0_0_1"/>
<dbReference type="Pfam" id="PF00271">
    <property type="entry name" value="Helicase_C"/>
    <property type="match status" value="1"/>
</dbReference>
<evidence type="ECO:0000313" key="10">
    <source>
        <dbReference type="Proteomes" id="UP000006702"/>
    </source>
</evidence>
<feature type="region of interest" description="Disordered" evidence="6">
    <location>
        <begin position="485"/>
        <end position="510"/>
    </location>
</feature>
<accession>A1CVI5</accession>
<keyword evidence="2" id="KW-0547">Nucleotide-binding</keyword>
<dbReference type="Gene3D" id="3.40.50.300">
    <property type="entry name" value="P-loop containing nucleotide triphosphate hydrolases"/>
    <property type="match status" value="2"/>
</dbReference>
<evidence type="ECO:0000256" key="4">
    <source>
        <dbReference type="ARBA" id="ARBA00034617"/>
    </source>
</evidence>
<dbReference type="GeneID" id="4593268"/>
<dbReference type="OMA" id="WIVINEC"/>
<dbReference type="InterPro" id="IPR011545">
    <property type="entry name" value="DEAD/DEAH_box_helicase_dom"/>
</dbReference>
<dbReference type="VEuPathDB" id="FungiDB:NFIA_101210"/>
<dbReference type="PANTHER" id="PTHR13710:SF154">
    <property type="entry name" value="RECQ HELICASE, PUTATIVE (AFU_ORTHOLOGUE AFUA_6G14720)-RELATED"/>
    <property type="match status" value="1"/>
</dbReference>
<dbReference type="InterPro" id="IPR014001">
    <property type="entry name" value="Helicase_ATP-bd"/>
</dbReference>